<organism evidence="3 4">
    <name type="scientific">Candidatus Thiodictyon syntrophicum</name>
    <dbReference type="NCBI Taxonomy" id="1166950"/>
    <lineage>
        <taxon>Bacteria</taxon>
        <taxon>Pseudomonadati</taxon>
        <taxon>Pseudomonadota</taxon>
        <taxon>Gammaproteobacteria</taxon>
        <taxon>Chromatiales</taxon>
        <taxon>Chromatiaceae</taxon>
        <taxon>Thiodictyon</taxon>
    </lineage>
</organism>
<evidence type="ECO:0000256" key="1">
    <source>
        <dbReference type="SAM" id="MobiDB-lite"/>
    </source>
</evidence>
<dbReference type="AlphaFoldDB" id="A0A2K8U7S9"/>
<evidence type="ECO:0000313" key="4">
    <source>
        <dbReference type="Proteomes" id="UP000232638"/>
    </source>
</evidence>
<feature type="domain" description="DUF2281" evidence="2">
    <location>
        <begin position="7"/>
        <end position="74"/>
    </location>
</feature>
<dbReference type="RefSeq" id="WP_100919361.1">
    <property type="nucleotide sequence ID" value="NZ_CP020370.1"/>
</dbReference>
<dbReference type="OrthoDB" id="5570387at2"/>
<name>A0A2K8U7S9_9GAMM</name>
<evidence type="ECO:0000313" key="3">
    <source>
        <dbReference type="EMBL" id="AUB81597.1"/>
    </source>
</evidence>
<sequence>MTTAELVYEHLKQLPEPTLGTVLDFVEFLEQKERQSSRAGGPEVTDGPRQPGFARGQVWMAPDFDAPLEDFKDYQ</sequence>
<dbReference type="Pfam" id="PF10047">
    <property type="entry name" value="DUF2281"/>
    <property type="match status" value="1"/>
</dbReference>
<dbReference type="InterPro" id="IPR018739">
    <property type="entry name" value="DUF2281"/>
</dbReference>
<dbReference type="EMBL" id="CP020370">
    <property type="protein sequence ID" value="AUB81597.1"/>
    <property type="molecule type" value="Genomic_DNA"/>
</dbReference>
<keyword evidence="4" id="KW-1185">Reference proteome</keyword>
<dbReference type="KEGG" id="tsy:THSYN_11930"/>
<dbReference type="Proteomes" id="UP000232638">
    <property type="component" value="Chromosome"/>
</dbReference>
<proteinExistence type="predicted"/>
<gene>
    <name evidence="3" type="ORF">THSYN_11930</name>
</gene>
<protein>
    <recommendedName>
        <fullName evidence="2">DUF2281 domain-containing protein</fullName>
    </recommendedName>
</protein>
<reference evidence="3 4" key="1">
    <citation type="submission" date="2017-03" db="EMBL/GenBank/DDBJ databases">
        <title>Complete genome sequence of Candidatus 'Thiodictyon syntrophicum' sp. nov. strain Cad16T, a photolithoautotroph purple sulfur bacterium isolated from an alpine meromictic lake.</title>
        <authorList>
            <person name="Luedin S.M."/>
            <person name="Pothier J.F."/>
            <person name="Danza F."/>
            <person name="Storelli N."/>
            <person name="Wittwer M."/>
            <person name="Tonolla M."/>
        </authorList>
    </citation>
    <scope>NUCLEOTIDE SEQUENCE [LARGE SCALE GENOMIC DNA]</scope>
    <source>
        <strain evidence="3 4">Cad16T</strain>
    </source>
</reference>
<evidence type="ECO:0000259" key="2">
    <source>
        <dbReference type="Pfam" id="PF10047"/>
    </source>
</evidence>
<accession>A0A2K8U7S9</accession>
<feature type="region of interest" description="Disordered" evidence="1">
    <location>
        <begin position="33"/>
        <end position="55"/>
    </location>
</feature>